<dbReference type="GO" id="GO:0031491">
    <property type="term" value="F:nucleosome binding"/>
    <property type="evidence" value="ECO:0007669"/>
    <property type="project" value="EnsemblFungi"/>
</dbReference>
<dbReference type="OrthoDB" id="74807at2759"/>
<evidence type="ECO:0000313" key="7">
    <source>
        <dbReference type="Proteomes" id="UP000001640"/>
    </source>
</evidence>
<dbReference type="RefSeq" id="XP_003676478.1">
    <property type="nucleotide sequence ID" value="XM_003676430.1"/>
</dbReference>
<dbReference type="Proteomes" id="UP000001640">
    <property type="component" value="Chromosome 5"/>
</dbReference>
<evidence type="ECO:0000256" key="1">
    <source>
        <dbReference type="ARBA" id="ARBA00022723"/>
    </source>
</evidence>
<evidence type="ECO:0000313" key="6">
    <source>
        <dbReference type="EMBL" id="CCC70117.1"/>
    </source>
</evidence>
<gene>
    <name evidence="6" type="primary">NCAS0E00470</name>
    <name evidence="6" type="ordered locus">NCAS_0E00470</name>
</gene>
<reference evidence="6 7" key="1">
    <citation type="journal article" date="2011" name="Proc. Natl. Acad. Sci. U.S.A.">
        <title>Evolutionary erosion of yeast sex chromosomes by mating-type switching accidents.</title>
        <authorList>
            <person name="Gordon J.L."/>
            <person name="Armisen D."/>
            <person name="Proux-Wera E."/>
            <person name="Oheigeartaigh S.S."/>
            <person name="Byrne K.P."/>
            <person name="Wolfe K.H."/>
        </authorList>
    </citation>
    <scope>NUCLEOTIDE SEQUENCE [LARGE SCALE GENOMIC DNA]</scope>
    <source>
        <strain evidence="7">ATCC 76901 / BCRC 22586 / CBS 4309 / NBRC 1992 / NRRL Y-12630</strain>
    </source>
</reference>
<dbReference type="InterPro" id="IPR007529">
    <property type="entry name" value="Znf_HIT"/>
</dbReference>
<feature type="domain" description="HIT-type" evidence="5">
    <location>
        <begin position="227"/>
        <end position="260"/>
    </location>
</feature>
<evidence type="ECO:0000259" key="5">
    <source>
        <dbReference type="PROSITE" id="PS51083"/>
    </source>
</evidence>
<dbReference type="GO" id="GO:0000812">
    <property type="term" value="C:Swr1 complex"/>
    <property type="evidence" value="ECO:0007669"/>
    <property type="project" value="EnsemblFungi"/>
</dbReference>
<dbReference type="KEGG" id="ncs:NCAS_0E00470"/>
<proteinExistence type="predicted"/>
<dbReference type="OMA" id="RFMELDT"/>
<name>G0VF52_NAUCA</name>
<accession>G0VF52</accession>
<dbReference type="GO" id="GO:0006338">
    <property type="term" value="P:chromatin remodeling"/>
    <property type="evidence" value="ECO:0007669"/>
    <property type="project" value="EnsemblFungi"/>
</dbReference>
<keyword evidence="7" id="KW-1185">Reference proteome</keyword>
<dbReference type="GeneID" id="96903750"/>
<dbReference type="eggNOG" id="KOG3362">
    <property type="taxonomic scope" value="Eukaryota"/>
</dbReference>
<dbReference type="AlphaFoldDB" id="G0VF52"/>
<sequence length="263" mass="30362">MVNSLVEEIDKRTYNPNVYFTSADPQHRTYRPNKVIKNGQTITTNSRSVKRINYSLADMEAKLYNQRPTDVDFGSSTSDSNNKMMLMDKFTQQEIIQSKRRFMELDTENIKDLNEIPNLLSSLTGLNKDKIDSNSVAVSNTGADSSSRSNRHRFEIPKTIHLSYRCTRPPRPKRKNTNRIVALKKTLVTKRTLHTYFDTLDSVTRSIVLNNVYNKRYFKVLPLITICSICGGYDSISSCVRCSNKICSLRCYKLHNETRCIHR</sequence>
<dbReference type="HOGENOM" id="CLU_099156_0_0_1"/>
<dbReference type="InterPro" id="IPR039723">
    <property type="entry name" value="Vps71/ZNHIT1"/>
</dbReference>
<dbReference type="EMBL" id="HE576756">
    <property type="protein sequence ID" value="CCC70117.1"/>
    <property type="molecule type" value="Genomic_DNA"/>
</dbReference>
<evidence type="ECO:0000256" key="2">
    <source>
        <dbReference type="ARBA" id="ARBA00022771"/>
    </source>
</evidence>
<dbReference type="CDD" id="cd21437">
    <property type="entry name" value="zf-HIT_ZNHIT1_like"/>
    <property type="match status" value="1"/>
</dbReference>
<keyword evidence="3" id="KW-0862">Zinc</keyword>
<dbReference type="STRING" id="1064592.G0VF52"/>
<evidence type="ECO:0000256" key="3">
    <source>
        <dbReference type="ARBA" id="ARBA00022833"/>
    </source>
</evidence>
<dbReference type="FunCoup" id="G0VF52">
    <property type="interactions" value="126"/>
</dbReference>
<protein>
    <recommendedName>
        <fullName evidence="5">HIT-type domain-containing protein</fullName>
    </recommendedName>
</protein>
<organism evidence="6 7">
    <name type="scientific">Naumovozyma castellii</name>
    <name type="common">Yeast</name>
    <name type="synonym">Saccharomyces castellii</name>
    <dbReference type="NCBI Taxonomy" id="27288"/>
    <lineage>
        <taxon>Eukaryota</taxon>
        <taxon>Fungi</taxon>
        <taxon>Dikarya</taxon>
        <taxon>Ascomycota</taxon>
        <taxon>Saccharomycotina</taxon>
        <taxon>Saccharomycetes</taxon>
        <taxon>Saccharomycetales</taxon>
        <taxon>Saccharomycetaceae</taxon>
        <taxon>Naumovozyma</taxon>
    </lineage>
</organism>
<keyword evidence="2 4" id="KW-0863">Zinc-finger</keyword>
<dbReference type="GO" id="GO:0008270">
    <property type="term" value="F:zinc ion binding"/>
    <property type="evidence" value="ECO:0007669"/>
    <property type="project" value="UniProtKB-UniRule"/>
</dbReference>
<dbReference type="SUPFAM" id="SSF144232">
    <property type="entry name" value="HIT/MYND zinc finger-like"/>
    <property type="match status" value="1"/>
</dbReference>
<dbReference type="PROSITE" id="PS51083">
    <property type="entry name" value="ZF_HIT"/>
    <property type="match status" value="1"/>
</dbReference>
<evidence type="ECO:0000256" key="4">
    <source>
        <dbReference type="PROSITE-ProRule" id="PRU00453"/>
    </source>
</evidence>
<reference key="2">
    <citation type="submission" date="2011-08" db="EMBL/GenBank/DDBJ databases">
        <title>Genome sequence of Naumovozyma castellii.</title>
        <authorList>
            <person name="Gordon J.L."/>
            <person name="Armisen D."/>
            <person name="Proux-Wera E."/>
            <person name="OhEigeartaigh S.S."/>
            <person name="Byrne K.P."/>
            <person name="Wolfe K.H."/>
        </authorList>
    </citation>
    <scope>NUCLEOTIDE SEQUENCE</scope>
    <source>
        <strain>Type strain:CBS 4309</strain>
    </source>
</reference>
<keyword evidence="1" id="KW-0479">Metal-binding</keyword>
<dbReference type="PANTHER" id="PTHR13093">
    <property type="entry name" value="ZINC FINGER HIT DOMAIN CONTAINING PROTEIN 1"/>
    <property type="match status" value="1"/>
</dbReference>
<dbReference type="InParanoid" id="G0VF52"/>